<name>A0ABU0IKV3_9HYPH</name>
<gene>
    <name evidence="2" type="ORF">QO005_004603</name>
</gene>
<comment type="caution">
    <text evidence="2">The sequence shown here is derived from an EMBL/GenBank/DDBJ whole genome shotgun (WGS) entry which is preliminary data.</text>
</comment>
<reference evidence="2 3" key="1">
    <citation type="submission" date="2023-07" db="EMBL/GenBank/DDBJ databases">
        <title>Genomic Encyclopedia of Type Strains, Phase IV (KMG-IV): sequencing the most valuable type-strain genomes for metagenomic binning, comparative biology and taxonomic classification.</title>
        <authorList>
            <person name="Goeker M."/>
        </authorList>
    </citation>
    <scope>NUCLEOTIDE SEQUENCE [LARGE SCALE GENOMIC DNA]</scope>
    <source>
        <strain evidence="2 3">DSM 100301</strain>
    </source>
</reference>
<dbReference type="Proteomes" id="UP001235269">
    <property type="component" value="Unassembled WGS sequence"/>
</dbReference>
<keyword evidence="3" id="KW-1185">Reference proteome</keyword>
<organism evidence="2 3">
    <name type="scientific">Rhizobium paknamense</name>
    <dbReference type="NCBI Taxonomy" id="1206817"/>
    <lineage>
        <taxon>Bacteria</taxon>
        <taxon>Pseudomonadati</taxon>
        <taxon>Pseudomonadota</taxon>
        <taxon>Alphaproteobacteria</taxon>
        <taxon>Hyphomicrobiales</taxon>
        <taxon>Rhizobiaceae</taxon>
        <taxon>Rhizobium/Agrobacterium group</taxon>
        <taxon>Rhizobium</taxon>
    </lineage>
</organism>
<dbReference type="RefSeq" id="WP_307160346.1">
    <property type="nucleotide sequence ID" value="NZ_JAUSWH010000027.1"/>
</dbReference>
<feature type="chain" id="PRO_5047257547" description="PepSY domain-containing protein" evidence="1">
    <location>
        <begin position="25"/>
        <end position="122"/>
    </location>
</feature>
<keyword evidence="1" id="KW-0732">Signal</keyword>
<evidence type="ECO:0000256" key="1">
    <source>
        <dbReference type="SAM" id="SignalP"/>
    </source>
</evidence>
<proteinExistence type="predicted"/>
<evidence type="ECO:0000313" key="2">
    <source>
        <dbReference type="EMBL" id="MDQ0458243.1"/>
    </source>
</evidence>
<protein>
    <recommendedName>
        <fullName evidence="4">PepSY domain-containing protein</fullName>
    </recommendedName>
</protein>
<evidence type="ECO:0000313" key="3">
    <source>
        <dbReference type="Proteomes" id="UP001235269"/>
    </source>
</evidence>
<sequence>MKHKFALFGTALSFSLCLANVAMSQVVIYNDENPEPYSVDGRTESRFLDRWNRHHDAKQHWSGAPASYGPDDVINLLEDRGYRVRSVQDVGPRFLVRATRDGDNLLVSVSRSGDIMGVVHDR</sequence>
<evidence type="ECO:0008006" key="4">
    <source>
        <dbReference type="Google" id="ProtNLM"/>
    </source>
</evidence>
<accession>A0ABU0IKV3</accession>
<dbReference type="EMBL" id="JAUSWH010000027">
    <property type="protein sequence ID" value="MDQ0458243.1"/>
    <property type="molecule type" value="Genomic_DNA"/>
</dbReference>
<feature type="signal peptide" evidence="1">
    <location>
        <begin position="1"/>
        <end position="24"/>
    </location>
</feature>